<proteinExistence type="predicted"/>
<name>A0AAU8B966_9VIRU</name>
<organism evidence="1">
    <name type="scientific">Dulem virus 103</name>
    <dbReference type="NCBI Taxonomy" id="3145580"/>
    <lineage>
        <taxon>Viruses</taxon>
        <taxon>Monodnaviria</taxon>
        <taxon>Sangervirae</taxon>
        <taxon>Phixviricota</taxon>
        <taxon>Malgrandaviricetes</taxon>
        <taxon>Petitvirales</taxon>
        <taxon>Microviridae</taxon>
        <taxon>Microvirus</taxon>
    </lineage>
</organism>
<protein>
    <submittedName>
        <fullName evidence="1">Uncharacterized protein</fullName>
    </submittedName>
</protein>
<accession>A0AAU8B966</accession>
<reference evidence="1" key="1">
    <citation type="submission" date="2024-03" db="EMBL/GenBank/DDBJ databases">
        <title>Diverse circular DNA viruses in blood, oral, and fecal samples of captive lemurs.</title>
        <authorList>
            <person name="Paietta E.N."/>
            <person name="Kraberger S."/>
            <person name="Lund M.C."/>
            <person name="Custer J.M."/>
            <person name="Vargas K.M."/>
            <person name="Ehmke E.E."/>
            <person name="Yoder A.D."/>
            <person name="Varsani A."/>
        </authorList>
    </citation>
    <scope>NUCLEOTIDE SEQUENCE</scope>
    <source>
        <strain evidence="1">Duke_43SS_81</strain>
    </source>
</reference>
<dbReference type="EMBL" id="PP511895">
    <property type="protein sequence ID" value="XCD08596.1"/>
    <property type="molecule type" value="Genomic_DNA"/>
</dbReference>
<sequence>MATDKTQGLPHVAAATSAEIAAAAIAPFVQKRVASLTRSREACEAELKIVSGFRGFEDRVKYLEHRIQELNNKIFPLVNK</sequence>
<evidence type="ECO:0000313" key="1">
    <source>
        <dbReference type="EMBL" id="XCD08596.1"/>
    </source>
</evidence>